<proteinExistence type="predicted"/>
<dbReference type="EMBL" id="NIVC01000237">
    <property type="protein sequence ID" value="PAA87307.1"/>
    <property type="molecule type" value="Genomic_DNA"/>
</dbReference>
<dbReference type="InterPro" id="IPR011993">
    <property type="entry name" value="PH-like_dom_sf"/>
</dbReference>
<dbReference type="Proteomes" id="UP000215902">
    <property type="component" value="Unassembled WGS sequence"/>
</dbReference>
<feature type="region of interest" description="Disordered" evidence="1">
    <location>
        <begin position="228"/>
        <end position="247"/>
    </location>
</feature>
<feature type="compositionally biased region" description="Polar residues" evidence="1">
    <location>
        <begin position="571"/>
        <end position="583"/>
    </location>
</feature>
<feature type="compositionally biased region" description="Low complexity" evidence="1">
    <location>
        <begin position="713"/>
        <end position="731"/>
    </location>
</feature>
<reference evidence="2 3" key="1">
    <citation type="submission" date="2017-06" db="EMBL/GenBank/DDBJ databases">
        <title>A platform for efficient transgenesis in Macrostomum lignano, a flatworm model organism for stem cell research.</title>
        <authorList>
            <person name="Berezikov E."/>
        </authorList>
    </citation>
    <scope>NUCLEOTIDE SEQUENCE [LARGE SCALE GENOMIC DNA]</scope>
    <source>
        <strain evidence="2">DV1</strain>
        <tissue evidence="2">Whole organism</tissue>
    </source>
</reference>
<organism evidence="2 3">
    <name type="scientific">Macrostomum lignano</name>
    <dbReference type="NCBI Taxonomy" id="282301"/>
    <lineage>
        <taxon>Eukaryota</taxon>
        <taxon>Metazoa</taxon>
        <taxon>Spiralia</taxon>
        <taxon>Lophotrochozoa</taxon>
        <taxon>Platyhelminthes</taxon>
        <taxon>Rhabditophora</taxon>
        <taxon>Macrostomorpha</taxon>
        <taxon>Macrostomida</taxon>
        <taxon>Macrostomidae</taxon>
        <taxon>Macrostomum</taxon>
    </lineage>
</organism>
<name>A0A267GPK3_9PLAT</name>
<evidence type="ECO:0000313" key="2">
    <source>
        <dbReference type="EMBL" id="PAA87307.1"/>
    </source>
</evidence>
<dbReference type="Gene3D" id="2.30.29.30">
    <property type="entry name" value="Pleckstrin-homology domain (PH domain)/Phosphotyrosine-binding domain (PTB)"/>
    <property type="match status" value="2"/>
</dbReference>
<feature type="compositionally biased region" description="Basic and acidic residues" evidence="1">
    <location>
        <begin position="561"/>
        <end position="570"/>
    </location>
</feature>
<feature type="compositionally biased region" description="Basic and acidic residues" evidence="1">
    <location>
        <begin position="441"/>
        <end position="451"/>
    </location>
</feature>
<keyword evidence="3" id="KW-1185">Reference proteome</keyword>
<dbReference type="SUPFAM" id="SSF50729">
    <property type="entry name" value="PH domain-like"/>
    <property type="match status" value="1"/>
</dbReference>
<dbReference type="AlphaFoldDB" id="A0A267GPK3"/>
<feature type="region of interest" description="Disordered" evidence="1">
    <location>
        <begin position="699"/>
        <end position="749"/>
    </location>
</feature>
<feature type="region of interest" description="Disordered" evidence="1">
    <location>
        <begin position="426"/>
        <end position="612"/>
    </location>
</feature>
<dbReference type="SMART" id="SM01244">
    <property type="entry name" value="IRS"/>
    <property type="match status" value="1"/>
</dbReference>
<comment type="caution">
    <text evidence="2">The sequence shown here is derived from an EMBL/GenBank/DDBJ whole genome shotgun (WGS) entry which is preliminary data.</text>
</comment>
<sequence>MNRRVMQSSDMLFKGPVVSGNVELFANRKLKQRYCVISKPSNFATHLKLYIFKSQAQHDAAKERGQLEPFANVYGSSNSAVRNGKSANNCIVLTCDTGIVILAMKDIHDLLSWSETIKKYVSDIDYRVRLIRTEGCRLQAGAEGRLHVQKTRLCFYTEPVENCRQLAVWSLSSVRKYWIDSDKNFVFESSRAKCDKPDKGSGVHQFESEQAEQVYNCMHAACHNKPLLSASPPTHPPGGQQPKPYALPQSSAVTYSTVYSGSTSLSMSHPLTGTDGRSHNMYHMQQRQLRQQMLLQQRQDPIGFRLLQQQQLRSTTDAEFDEAEPTQFSFEPSSPSVVAATAAAAAAAAVADNLNHGDQVDSVADLPSSGAAGSASAGAAATAADNHDYCNLRDRTSYLSMSEVHPYSSAAAAGVSAVRSSDSYVQMSSSPAAGPVGCDTIGRRRSERSSDFDSAGLSSPENQYDEVAVDSPPSSPQLGPSPSAQFPQQQQRPQRYKQRPPPLPLTLNRSQSEDPAAAESDAAVAAAELRSPTMRTRPVPQSAGVGVDGFSTLAQRKPRHGKEYISRERLISSSSDTAASPTQGLGPMAQPPFPSMSYQQQPPQAQPPVYNPLRDYVNLRPAAVAAYPEEPPPRLQYAQLQHHQQPDPLYPVAAVPQLAVPAGAASIAGTSAAASSSMLQQQQMLAQLNYTELDHNKTRAFQEIAEEEESRRNPASRSASSASVNNNNNNNGSGGNGGGFKQRVLTKNR</sequence>
<gene>
    <name evidence="2" type="ORF">BOX15_Mlig014678g1</name>
</gene>
<protein>
    <submittedName>
        <fullName evidence="2">Uncharacterized protein</fullName>
    </submittedName>
</protein>
<feature type="compositionally biased region" description="Low complexity" evidence="1">
    <location>
        <begin position="513"/>
        <end position="528"/>
    </location>
</feature>
<evidence type="ECO:0000313" key="3">
    <source>
        <dbReference type="Proteomes" id="UP000215902"/>
    </source>
</evidence>
<evidence type="ECO:0000256" key="1">
    <source>
        <dbReference type="SAM" id="MobiDB-lite"/>
    </source>
</evidence>
<feature type="compositionally biased region" description="Low complexity" evidence="1">
    <location>
        <begin position="476"/>
        <end position="493"/>
    </location>
</feature>
<feature type="region of interest" description="Disordered" evidence="1">
    <location>
        <begin position="313"/>
        <end position="333"/>
    </location>
</feature>
<accession>A0A267GPK3</accession>